<evidence type="ECO:0000313" key="1">
    <source>
        <dbReference type="EMBL" id="RDX89686.1"/>
    </source>
</evidence>
<dbReference type="OrthoDB" id="1418274at2759"/>
<dbReference type="Proteomes" id="UP000257109">
    <property type="component" value="Unassembled WGS sequence"/>
</dbReference>
<accession>A0A371GGN7</accession>
<reference evidence="1" key="1">
    <citation type="submission" date="2018-05" db="EMBL/GenBank/DDBJ databases">
        <title>Draft genome of Mucuna pruriens seed.</title>
        <authorList>
            <person name="Nnadi N.E."/>
            <person name="Vos R."/>
            <person name="Hasami M.H."/>
            <person name="Devisetty U.K."/>
            <person name="Aguiy J.C."/>
        </authorList>
    </citation>
    <scope>NUCLEOTIDE SEQUENCE [LARGE SCALE GENOMIC DNA]</scope>
    <source>
        <strain evidence="1">JCA_2017</strain>
    </source>
</reference>
<keyword evidence="2" id="KW-1185">Reference proteome</keyword>
<organism evidence="1 2">
    <name type="scientific">Mucuna pruriens</name>
    <name type="common">Velvet bean</name>
    <name type="synonym">Dolichos pruriens</name>
    <dbReference type="NCBI Taxonomy" id="157652"/>
    <lineage>
        <taxon>Eukaryota</taxon>
        <taxon>Viridiplantae</taxon>
        <taxon>Streptophyta</taxon>
        <taxon>Embryophyta</taxon>
        <taxon>Tracheophyta</taxon>
        <taxon>Spermatophyta</taxon>
        <taxon>Magnoliopsida</taxon>
        <taxon>eudicotyledons</taxon>
        <taxon>Gunneridae</taxon>
        <taxon>Pentapetalae</taxon>
        <taxon>rosids</taxon>
        <taxon>fabids</taxon>
        <taxon>Fabales</taxon>
        <taxon>Fabaceae</taxon>
        <taxon>Papilionoideae</taxon>
        <taxon>50 kb inversion clade</taxon>
        <taxon>NPAAA clade</taxon>
        <taxon>indigoferoid/millettioid clade</taxon>
        <taxon>Phaseoleae</taxon>
        <taxon>Mucuna</taxon>
    </lineage>
</organism>
<dbReference type="AlphaFoldDB" id="A0A371GGN7"/>
<gene>
    <name evidence="1" type="ORF">CR513_28557</name>
</gene>
<sequence length="104" mass="12476">MINLEAQFILEKASLTRPPTFTRKDYPYLRDRMEMYIKSTQYNIWEIITCGDKVVNKPKTKYTQDVRYIITCVLSKIEYNKFCCYKKKDMCDATQITFEDTEDV</sequence>
<protein>
    <submittedName>
        <fullName evidence="1">Uncharacterized protein</fullName>
    </submittedName>
</protein>
<dbReference type="EMBL" id="QJKJ01005605">
    <property type="protein sequence ID" value="RDX89686.1"/>
    <property type="molecule type" value="Genomic_DNA"/>
</dbReference>
<proteinExistence type="predicted"/>
<feature type="non-terminal residue" evidence="1">
    <location>
        <position position="1"/>
    </location>
</feature>
<evidence type="ECO:0000313" key="2">
    <source>
        <dbReference type="Proteomes" id="UP000257109"/>
    </source>
</evidence>
<comment type="caution">
    <text evidence="1">The sequence shown here is derived from an EMBL/GenBank/DDBJ whole genome shotgun (WGS) entry which is preliminary data.</text>
</comment>
<name>A0A371GGN7_MUCPR</name>